<keyword evidence="8" id="KW-1185">Reference proteome</keyword>
<evidence type="ECO:0000313" key="7">
    <source>
        <dbReference type="EMBL" id="NIK73174.1"/>
    </source>
</evidence>
<gene>
    <name evidence="7" type="ORF">FHS56_000660</name>
</gene>
<dbReference type="PANTHER" id="PTHR37693">
    <property type="entry name" value="PHOSPHATIDYLGLYCEROL LYSYLTRANSFERASE"/>
    <property type="match status" value="1"/>
</dbReference>
<evidence type="ECO:0000256" key="5">
    <source>
        <dbReference type="ARBA" id="ARBA00023136"/>
    </source>
</evidence>
<evidence type="ECO:0000256" key="4">
    <source>
        <dbReference type="ARBA" id="ARBA00022989"/>
    </source>
</evidence>
<evidence type="ECO:0000256" key="3">
    <source>
        <dbReference type="ARBA" id="ARBA00022692"/>
    </source>
</evidence>
<dbReference type="EMBL" id="JAASRN010000001">
    <property type="protein sequence ID" value="NIK73174.1"/>
    <property type="molecule type" value="Genomic_DNA"/>
</dbReference>
<feature type="transmembrane region" description="Helical" evidence="6">
    <location>
        <begin position="82"/>
        <end position="110"/>
    </location>
</feature>
<dbReference type="NCBIfam" id="TIGR00374">
    <property type="entry name" value="flippase-like domain"/>
    <property type="match status" value="1"/>
</dbReference>
<keyword evidence="5 6" id="KW-0472">Membrane</keyword>
<comment type="caution">
    <text evidence="7">The sequence shown here is derived from an EMBL/GenBank/DDBJ whole genome shotgun (WGS) entry which is preliminary data.</text>
</comment>
<sequence length="344" mass="39620">MKIQEQDILRKLSPKRTFIPLLIGLLSTVVIFYWTYEPSQWQYFWQASLPALLGAIAALLVRDGGYTARIRYLSQKELGWRGSLYSILLWEFASAVTPSVVGGTAVAIFILNREGIRFGKALAYVLLTAVLDNAFFIFAAPLAIWFSQGEVFVGSFNKTMQWTFWFSYLLIALYTFFMAFGLLARPRVVKWLLLKITAFRWLKRWRKAAYDTGNDLIIASREIKGKPVAYWLQAAGFTLFIWTARYVTLNFLMETFIDLSLQDHLLVFGRQIVLWISMLISPTPGSTGTAEYFFTELYSEFLGSFSGTVGVLWRLLTYYPYLLLGILILPVWLRRTQQKLKTVE</sequence>
<dbReference type="AlphaFoldDB" id="A0A846MNU7"/>
<evidence type="ECO:0000256" key="1">
    <source>
        <dbReference type="ARBA" id="ARBA00004651"/>
    </source>
</evidence>
<reference evidence="7 8" key="1">
    <citation type="submission" date="2020-03" db="EMBL/GenBank/DDBJ databases">
        <title>Genomic Encyclopedia of Type Strains, Phase IV (KMG-IV): sequencing the most valuable type-strain genomes for metagenomic binning, comparative biology and taxonomic classification.</title>
        <authorList>
            <person name="Goeker M."/>
        </authorList>
    </citation>
    <scope>NUCLEOTIDE SEQUENCE [LARGE SCALE GENOMIC DNA]</scope>
    <source>
        <strain evidence="7 8">DSM 5718</strain>
    </source>
</reference>
<evidence type="ECO:0008006" key="9">
    <source>
        <dbReference type="Google" id="ProtNLM"/>
    </source>
</evidence>
<feature type="transmembrane region" description="Helical" evidence="6">
    <location>
        <begin position="122"/>
        <end position="144"/>
    </location>
</feature>
<dbReference type="Proteomes" id="UP000537126">
    <property type="component" value="Unassembled WGS sequence"/>
</dbReference>
<organism evidence="7 8">
    <name type="scientific">Thermonema lapsum</name>
    <dbReference type="NCBI Taxonomy" id="28195"/>
    <lineage>
        <taxon>Bacteria</taxon>
        <taxon>Pseudomonadati</taxon>
        <taxon>Bacteroidota</taxon>
        <taxon>Cytophagia</taxon>
        <taxon>Cytophagales</taxon>
        <taxon>Thermonemataceae</taxon>
        <taxon>Thermonema</taxon>
    </lineage>
</organism>
<dbReference type="GO" id="GO:0005886">
    <property type="term" value="C:plasma membrane"/>
    <property type="evidence" value="ECO:0007669"/>
    <property type="project" value="UniProtKB-SubCell"/>
</dbReference>
<accession>A0A846MNU7</accession>
<feature type="transmembrane region" description="Helical" evidence="6">
    <location>
        <begin position="165"/>
        <end position="184"/>
    </location>
</feature>
<dbReference type="RefSeq" id="WP_166918441.1">
    <property type="nucleotide sequence ID" value="NZ_JAASRN010000001.1"/>
</dbReference>
<dbReference type="PANTHER" id="PTHR37693:SF1">
    <property type="entry name" value="INTEGRAL MEMBRANE PROTEIN"/>
    <property type="match status" value="1"/>
</dbReference>
<proteinExistence type="predicted"/>
<evidence type="ECO:0000256" key="6">
    <source>
        <dbReference type="SAM" id="Phobius"/>
    </source>
</evidence>
<evidence type="ECO:0000256" key="2">
    <source>
        <dbReference type="ARBA" id="ARBA00022475"/>
    </source>
</evidence>
<dbReference type="InterPro" id="IPR022791">
    <property type="entry name" value="L-PG_synthase/AglD"/>
</dbReference>
<feature type="transmembrane region" description="Helical" evidence="6">
    <location>
        <begin position="230"/>
        <end position="252"/>
    </location>
</feature>
<protein>
    <recommendedName>
        <fullName evidence="9">TIGR00374 family protein</fullName>
    </recommendedName>
</protein>
<feature type="transmembrane region" description="Helical" evidence="6">
    <location>
        <begin position="18"/>
        <end position="36"/>
    </location>
</feature>
<keyword evidence="2" id="KW-1003">Cell membrane</keyword>
<comment type="subcellular location">
    <subcellularLocation>
        <location evidence="1">Cell membrane</location>
        <topology evidence="1">Multi-pass membrane protein</topology>
    </subcellularLocation>
</comment>
<name>A0A846MNU7_9BACT</name>
<evidence type="ECO:0000313" key="8">
    <source>
        <dbReference type="Proteomes" id="UP000537126"/>
    </source>
</evidence>
<keyword evidence="3 6" id="KW-0812">Transmembrane</keyword>
<dbReference type="Pfam" id="PF03706">
    <property type="entry name" value="LPG_synthase_TM"/>
    <property type="match status" value="1"/>
</dbReference>
<keyword evidence="4 6" id="KW-1133">Transmembrane helix</keyword>
<feature type="transmembrane region" description="Helical" evidence="6">
    <location>
        <begin position="315"/>
        <end position="333"/>
    </location>
</feature>